<reference evidence="1" key="1">
    <citation type="submission" date="2021-10" db="EMBL/GenBank/DDBJ databases">
        <title>Psilocybe cubensis genome.</title>
        <authorList>
            <person name="Mckernan K.J."/>
            <person name="Crawford S."/>
            <person name="Trippe A."/>
            <person name="Kane L.T."/>
            <person name="Mclaughlin S."/>
        </authorList>
    </citation>
    <scope>NUCLEOTIDE SEQUENCE</scope>
    <source>
        <strain evidence="1">MGC-MH-2018</strain>
    </source>
</reference>
<organism evidence="1 2">
    <name type="scientific">Psilocybe cubensis</name>
    <name type="common">Psychedelic mushroom</name>
    <name type="synonym">Stropharia cubensis</name>
    <dbReference type="NCBI Taxonomy" id="181762"/>
    <lineage>
        <taxon>Eukaryota</taxon>
        <taxon>Fungi</taxon>
        <taxon>Dikarya</taxon>
        <taxon>Basidiomycota</taxon>
        <taxon>Agaricomycotina</taxon>
        <taxon>Agaricomycetes</taxon>
        <taxon>Agaricomycetidae</taxon>
        <taxon>Agaricales</taxon>
        <taxon>Agaricineae</taxon>
        <taxon>Strophariaceae</taxon>
        <taxon>Psilocybe</taxon>
    </lineage>
</organism>
<dbReference type="Proteomes" id="UP000664032">
    <property type="component" value="Unassembled WGS sequence"/>
</dbReference>
<accession>A0ACB8HEX7</accession>
<sequence length="88" mass="9899">MLGLRSSFEEEEAQLQWDINPIVIVTPESIVEKPHSSGTPSTKAAHVDKGSNMFEQRDVYSGKSFFLPFEEEVEGKVESRVRSVQLSD</sequence>
<name>A0ACB8HEX7_PSICU</name>
<protein>
    <submittedName>
        <fullName evidence="1">Uncharacterized protein</fullName>
    </submittedName>
</protein>
<evidence type="ECO:0000313" key="1">
    <source>
        <dbReference type="EMBL" id="KAH9486217.1"/>
    </source>
</evidence>
<proteinExistence type="predicted"/>
<dbReference type="EMBL" id="JAFIQS020000001">
    <property type="protein sequence ID" value="KAH9486217.1"/>
    <property type="molecule type" value="Genomic_DNA"/>
</dbReference>
<evidence type="ECO:0000313" key="2">
    <source>
        <dbReference type="Proteomes" id="UP000664032"/>
    </source>
</evidence>
<comment type="caution">
    <text evidence="1">The sequence shown here is derived from an EMBL/GenBank/DDBJ whole genome shotgun (WGS) entry which is preliminary data.</text>
</comment>
<keyword evidence="2" id="KW-1185">Reference proteome</keyword>
<gene>
    <name evidence="1" type="ORF">JR316_0000281</name>
</gene>